<keyword evidence="1" id="KW-0812">Transmembrane</keyword>
<reference evidence="3 4" key="1">
    <citation type="journal article" date="2016" name="Nat. Commun.">
        <title>Thousands of microbial genomes shed light on interconnected biogeochemical processes in an aquifer system.</title>
        <authorList>
            <person name="Anantharaman K."/>
            <person name="Brown C.T."/>
            <person name="Hug L.A."/>
            <person name="Sharon I."/>
            <person name="Castelle C.J."/>
            <person name="Probst A.J."/>
            <person name="Thomas B.C."/>
            <person name="Singh A."/>
            <person name="Wilkins M.J."/>
            <person name="Karaoz U."/>
            <person name="Brodie E.L."/>
            <person name="Williams K.H."/>
            <person name="Hubbard S.S."/>
            <person name="Banfield J.F."/>
        </authorList>
    </citation>
    <scope>NUCLEOTIDE SEQUENCE [LARGE SCALE GENOMIC DNA]</scope>
</reference>
<dbReference type="InterPro" id="IPR011047">
    <property type="entry name" value="Quinoprotein_ADH-like_sf"/>
</dbReference>
<protein>
    <recommendedName>
        <fullName evidence="2">IPT/TIG domain-containing protein</fullName>
    </recommendedName>
</protein>
<feature type="transmembrane region" description="Helical" evidence="1">
    <location>
        <begin position="7"/>
        <end position="27"/>
    </location>
</feature>
<proteinExistence type="predicted"/>
<organism evidence="3 4">
    <name type="scientific">Candidatus Fischerbacteria bacterium RBG_13_37_8</name>
    <dbReference type="NCBI Taxonomy" id="1817863"/>
    <lineage>
        <taxon>Bacteria</taxon>
        <taxon>Candidatus Fischeribacteriota</taxon>
    </lineage>
</organism>
<keyword evidence="1" id="KW-0472">Membrane</keyword>
<dbReference type="InterPro" id="IPR002909">
    <property type="entry name" value="IPT_dom"/>
</dbReference>
<dbReference type="AlphaFoldDB" id="A0A1F5VVF4"/>
<gene>
    <name evidence="3" type="ORF">A2Y62_00950</name>
</gene>
<evidence type="ECO:0000313" key="3">
    <source>
        <dbReference type="EMBL" id="OGF67389.1"/>
    </source>
</evidence>
<keyword evidence="1" id="KW-1133">Transmembrane helix</keyword>
<name>A0A1F5VVF4_9BACT</name>
<dbReference type="SUPFAM" id="SSF81296">
    <property type="entry name" value="E set domains"/>
    <property type="match status" value="1"/>
</dbReference>
<dbReference type="SUPFAM" id="SSF50998">
    <property type="entry name" value="Quinoprotein alcohol dehydrogenase-like"/>
    <property type="match status" value="1"/>
</dbReference>
<dbReference type="InterPro" id="IPR014756">
    <property type="entry name" value="Ig_E-set"/>
</dbReference>
<dbReference type="Pfam" id="PF01833">
    <property type="entry name" value="TIG"/>
    <property type="match status" value="1"/>
</dbReference>
<evidence type="ECO:0000313" key="4">
    <source>
        <dbReference type="Proteomes" id="UP000178943"/>
    </source>
</evidence>
<evidence type="ECO:0000259" key="2">
    <source>
        <dbReference type="Pfam" id="PF01833"/>
    </source>
</evidence>
<dbReference type="Proteomes" id="UP000178943">
    <property type="component" value="Unassembled WGS sequence"/>
</dbReference>
<dbReference type="EMBL" id="MFGW01000056">
    <property type="protein sequence ID" value="OGF67389.1"/>
    <property type="molecule type" value="Genomic_DNA"/>
</dbReference>
<sequence length="1215" mass="134928">MSKQPKILFYIILLYSIFAISNIAFAMEAEIKPYWAQTYGGAGDDIIHSMAKTIDGGYIIAGETNSFGYGGSDVIVIKVDKAGIIEWQKVYGGEDIDVALSIQQTMYGGYIIAGYTESSFPDAEDMLVMKINEAGGVEWRKAYGDGLNDRANAIKQTSEGEYLVVGQSQYSGNESGYIRALKLDANGDILWQKGYWYNSKEKGNDIEILEDTLENDVFAILGSIDYFGTGVEDIIMLKVELNVIVIDNEVYYEDTIKWQKVYDTGRYEEAYDLIVTSDGGFIAAGTMNENISDTDFLIIKMNSQGEIEWQRRYGIGGEGNDERAYSIVQTPDQNYVITGFAPLGPHWVSYVLKLDPYGNIIWQKYIINYGAEFARGEVIQLDDDGSLVLGVKWKKGVFEDQEIVVLRMNSNGNIDSSCNFIFDVDIPYYNSGAVASSSYLLSEDTQDSIKGLNCWEGISYLEMGEMCKCALQFENIEPSFGCSVGGEEVLITGNYFVADRMDVYFNSYKAMHVKVIGNTISAFTPGKETGIVDLTLNKSCTHDIQINLTAEDAYEYLGEPDIDDVNPKSVSTKGSNLISIEGNYFSSHSAVYFEAEVGDVIYKEYSPSVTYISRYKLEARTPYNFPVSVANVCIENELCGKSCKTEALGFYGIYENMPFIPHTGTTAGETVVKIYGKPEIIGSVYSVFFDGVPVSKIDKQGGLLIVESPAHKEWDAKIKLCGYTFEPDTPCVTLPGIYEYSTFGFVTGIEKYIKVVDTTRDKLVDLQFYNPEKQSDILFNYEPVSSAFSENTTIPGRYAYVAMILPGGLEVLKIHTGTLEIEAGYSSPNELLKPKDIAVAEYYNATQGVDPIYHLIVGANEYTFGGYIGGVLILNAETMQLIQYIPVPSLALGQVLHISVVNDKVFLSSVKGFLSDNWQFLVILRYEPDLHQWVILCEIDGQQLPRVQNPIINIGLDNFYDVDLGIERVCMVVPEYSLHQAPGYKQGALLCSSPCQPFDQEISLDEINIQVFPQDVTIGEIIINPDTGETDWKAFVADSWTNKWTRINGLLTPNPIRDDPKDTGGTTPVACEIRSNYDKVYFVNAYSTDAPEEADITVVNAFTNNALSPIIGIPEGYEPRSIAIQEVLHAAHFVEAAILTVEAMPDNDFINANKREVLLNKLAVIEQLMNSPANEQAVVANTEAFKNQVDNFIVNDAKEKELISFSDALIVAIQE</sequence>
<dbReference type="Gene3D" id="2.60.40.10">
    <property type="entry name" value="Immunoglobulins"/>
    <property type="match status" value="2"/>
</dbReference>
<dbReference type="STRING" id="1817863.A2Y62_00950"/>
<evidence type="ECO:0000256" key="1">
    <source>
        <dbReference type="SAM" id="Phobius"/>
    </source>
</evidence>
<dbReference type="PANTHER" id="PTHR42754:SF1">
    <property type="entry name" value="LIPOPROTEIN"/>
    <property type="match status" value="1"/>
</dbReference>
<feature type="domain" description="IPT/TIG" evidence="2">
    <location>
        <begin position="473"/>
        <end position="537"/>
    </location>
</feature>
<accession>A0A1F5VVF4</accession>
<dbReference type="PANTHER" id="PTHR42754">
    <property type="entry name" value="ENDOGLUCANASE"/>
    <property type="match status" value="1"/>
</dbReference>
<comment type="caution">
    <text evidence="3">The sequence shown here is derived from an EMBL/GenBank/DDBJ whole genome shotgun (WGS) entry which is preliminary data.</text>
</comment>
<dbReference type="InterPro" id="IPR013783">
    <property type="entry name" value="Ig-like_fold"/>
</dbReference>